<protein>
    <submittedName>
        <fullName evidence="2">Uncharacterized protein</fullName>
    </submittedName>
</protein>
<feature type="compositionally biased region" description="Basic and acidic residues" evidence="1">
    <location>
        <begin position="9"/>
        <end position="32"/>
    </location>
</feature>
<organism evidence="2 3">
    <name type="scientific">Sorangium cellulosum</name>
    <name type="common">Polyangium cellulosum</name>
    <dbReference type="NCBI Taxonomy" id="56"/>
    <lineage>
        <taxon>Bacteria</taxon>
        <taxon>Pseudomonadati</taxon>
        <taxon>Myxococcota</taxon>
        <taxon>Polyangia</taxon>
        <taxon>Polyangiales</taxon>
        <taxon>Polyangiaceae</taxon>
        <taxon>Sorangium</taxon>
    </lineage>
</organism>
<dbReference type="AlphaFoldDB" id="A0A4P2QJ20"/>
<name>A0A4P2QJ20_SORCE</name>
<accession>A0A4P2QJ20</accession>
<evidence type="ECO:0000313" key="2">
    <source>
        <dbReference type="EMBL" id="AUX29919.1"/>
    </source>
</evidence>
<evidence type="ECO:0000256" key="1">
    <source>
        <dbReference type="SAM" id="MobiDB-lite"/>
    </source>
</evidence>
<evidence type="ECO:0000313" key="3">
    <source>
        <dbReference type="Proteomes" id="UP000295497"/>
    </source>
</evidence>
<proteinExistence type="predicted"/>
<feature type="region of interest" description="Disordered" evidence="1">
    <location>
        <begin position="1"/>
        <end position="60"/>
    </location>
</feature>
<dbReference type="Proteomes" id="UP000295497">
    <property type="component" value="Chromosome"/>
</dbReference>
<gene>
    <name evidence="2" type="ORF">SOCE836_020130</name>
</gene>
<reference evidence="2 3" key="1">
    <citation type="submission" date="2015-09" db="EMBL/GenBank/DDBJ databases">
        <title>Sorangium comparison.</title>
        <authorList>
            <person name="Zaburannyi N."/>
            <person name="Bunk B."/>
            <person name="Overmann J."/>
            <person name="Mueller R."/>
        </authorList>
    </citation>
    <scope>NUCLEOTIDE SEQUENCE [LARGE SCALE GENOMIC DNA]</scope>
    <source>
        <strain evidence="2 3">So ce836</strain>
    </source>
</reference>
<dbReference type="EMBL" id="CP012672">
    <property type="protein sequence ID" value="AUX29919.1"/>
    <property type="molecule type" value="Genomic_DNA"/>
</dbReference>
<sequence length="60" mass="6383">MLGASMRSTTKDGKCTQDPSLLRRELVGDERAASGAAPRGGATKKMRPRVDPARPRSSPC</sequence>